<sequence length="133" mass="14577">MVFKRLAGICIALQNSGKVGKSLQRGTPASSFESEATGTFSRTHPSFCMTMLGRMQRKLWLISSIDGAGKCLYHSPYSPVLSPCDFDFIPKMKEPLCGIRFRAAPETLQAVDRSIRTINTTSAAEGKRGNMNV</sequence>
<dbReference type="EMBL" id="BGPR01011652">
    <property type="protein sequence ID" value="GBN52351.1"/>
    <property type="molecule type" value="Genomic_DNA"/>
</dbReference>
<dbReference type="AlphaFoldDB" id="A0A4Y2PMF6"/>
<comment type="caution">
    <text evidence="1">The sequence shown here is derived from an EMBL/GenBank/DDBJ whole genome shotgun (WGS) entry which is preliminary data.</text>
</comment>
<protein>
    <submittedName>
        <fullName evidence="1">Uncharacterized protein</fullName>
    </submittedName>
</protein>
<evidence type="ECO:0000313" key="2">
    <source>
        <dbReference type="Proteomes" id="UP000499080"/>
    </source>
</evidence>
<dbReference type="OrthoDB" id="6431202at2759"/>
<keyword evidence="2" id="KW-1185">Reference proteome</keyword>
<dbReference type="GO" id="GO:0003676">
    <property type="term" value="F:nucleic acid binding"/>
    <property type="evidence" value="ECO:0007669"/>
    <property type="project" value="InterPro"/>
</dbReference>
<proteinExistence type="predicted"/>
<name>A0A4Y2PMF6_ARAVE</name>
<dbReference type="Gene3D" id="3.30.420.10">
    <property type="entry name" value="Ribonuclease H-like superfamily/Ribonuclease H"/>
    <property type="match status" value="1"/>
</dbReference>
<evidence type="ECO:0000313" key="1">
    <source>
        <dbReference type="EMBL" id="GBN52351.1"/>
    </source>
</evidence>
<accession>A0A4Y2PMF6</accession>
<reference evidence="1 2" key="1">
    <citation type="journal article" date="2019" name="Sci. Rep.">
        <title>Orb-weaving spider Araneus ventricosus genome elucidates the spidroin gene catalogue.</title>
        <authorList>
            <person name="Kono N."/>
            <person name="Nakamura H."/>
            <person name="Ohtoshi R."/>
            <person name="Moran D.A.P."/>
            <person name="Shinohara A."/>
            <person name="Yoshida Y."/>
            <person name="Fujiwara M."/>
            <person name="Mori M."/>
            <person name="Tomita M."/>
            <person name="Arakawa K."/>
        </authorList>
    </citation>
    <scope>NUCLEOTIDE SEQUENCE [LARGE SCALE GENOMIC DNA]</scope>
</reference>
<organism evidence="1 2">
    <name type="scientific">Araneus ventricosus</name>
    <name type="common">Orbweaver spider</name>
    <name type="synonym">Epeira ventricosa</name>
    <dbReference type="NCBI Taxonomy" id="182803"/>
    <lineage>
        <taxon>Eukaryota</taxon>
        <taxon>Metazoa</taxon>
        <taxon>Ecdysozoa</taxon>
        <taxon>Arthropoda</taxon>
        <taxon>Chelicerata</taxon>
        <taxon>Arachnida</taxon>
        <taxon>Araneae</taxon>
        <taxon>Araneomorphae</taxon>
        <taxon>Entelegynae</taxon>
        <taxon>Araneoidea</taxon>
        <taxon>Araneidae</taxon>
        <taxon>Araneus</taxon>
    </lineage>
</organism>
<dbReference type="Proteomes" id="UP000499080">
    <property type="component" value="Unassembled WGS sequence"/>
</dbReference>
<dbReference type="InterPro" id="IPR036397">
    <property type="entry name" value="RNaseH_sf"/>
</dbReference>
<gene>
    <name evidence="1" type="ORF">AVEN_25724_1</name>
</gene>